<reference evidence="7" key="1">
    <citation type="journal article" date="2022" name="Proc. Natl. Acad. Sci. U.S.A.">
        <title>Life cycle and functional genomics of the unicellular red alga Galdieria for elucidating algal and plant evolution and industrial use.</title>
        <authorList>
            <person name="Hirooka S."/>
            <person name="Itabashi T."/>
            <person name="Ichinose T.M."/>
            <person name="Onuma R."/>
            <person name="Fujiwara T."/>
            <person name="Yamashita S."/>
            <person name="Jong L.W."/>
            <person name="Tomita R."/>
            <person name="Iwane A.H."/>
            <person name="Miyagishima S.Y."/>
        </authorList>
    </citation>
    <scope>NUCLEOTIDE SEQUENCE</scope>
    <source>
        <strain evidence="7">NBRC 102759</strain>
    </source>
</reference>
<keyword evidence="5 6" id="KW-0472">Membrane</keyword>
<evidence type="ECO:0000256" key="5">
    <source>
        <dbReference type="ARBA" id="ARBA00023136"/>
    </source>
</evidence>
<feature type="transmembrane region" description="Helical" evidence="6">
    <location>
        <begin position="44"/>
        <end position="64"/>
    </location>
</feature>
<sequence length="125" mass="14014">MQRADKHIAGPGFSCFFSFLVSILLFSIAQLGWEFFRSSPTRTILGGALCALFYSFCLMTVCNLEDCLDLQRVAGYGEVCVCLLTSLLLAATIHPVCITTCFFFSICSTWCFQQVAKQVYFTKNR</sequence>
<accession>A0A9C7PRP5</accession>
<protein>
    <recommendedName>
        <fullName evidence="10">Dolichyl-diphosphooligosaccharide--protein glycosyltransferase subunit KCP2</fullName>
    </recommendedName>
</protein>
<dbReference type="EMBL" id="BQMJ01000043">
    <property type="protein sequence ID" value="GJQ13394.1"/>
    <property type="molecule type" value="Genomic_DNA"/>
</dbReference>
<organism evidence="7 9">
    <name type="scientific">Galdieria partita</name>
    <dbReference type="NCBI Taxonomy" id="83374"/>
    <lineage>
        <taxon>Eukaryota</taxon>
        <taxon>Rhodophyta</taxon>
        <taxon>Bangiophyceae</taxon>
        <taxon>Galdieriales</taxon>
        <taxon>Galdieriaceae</taxon>
        <taxon>Galdieria</taxon>
    </lineage>
</organism>
<evidence type="ECO:0008006" key="10">
    <source>
        <dbReference type="Google" id="ProtNLM"/>
    </source>
</evidence>
<dbReference type="EMBL" id="BQMJ01000007">
    <property type="protein sequence ID" value="GJQ09224.1"/>
    <property type="molecule type" value="Genomic_DNA"/>
</dbReference>
<dbReference type="GO" id="GO:0016020">
    <property type="term" value="C:membrane"/>
    <property type="evidence" value="ECO:0007669"/>
    <property type="project" value="UniProtKB-SubCell"/>
</dbReference>
<evidence type="ECO:0000313" key="8">
    <source>
        <dbReference type="EMBL" id="GJQ13394.1"/>
    </source>
</evidence>
<dbReference type="OrthoDB" id="1111004at2759"/>
<dbReference type="AlphaFoldDB" id="A0A9C7PRP5"/>
<keyword evidence="4 6" id="KW-1133">Transmembrane helix</keyword>
<dbReference type="PANTHER" id="PTHR32001">
    <property type="entry name" value="KERATINOCYTE-ASSOCIATED PROTEIN 2"/>
    <property type="match status" value="1"/>
</dbReference>
<feature type="transmembrane region" description="Helical" evidence="6">
    <location>
        <begin position="12"/>
        <end position="32"/>
    </location>
</feature>
<evidence type="ECO:0000256" key="6">
    <source>
        <dbReference type="SAM" id="Phobius"/>
    </source>
</evidence>
<evidence type="ECO:0000256" key="2">
    <source>
        <dbReference type="ARBA" id="ARBA00007279"/>
    </source>
</evidence>
<dbReference type="Proteomes" id="UP001061958">
    <property type="component" value="Unassembled WGS sequence"/>
</dbReference>
<evidence type="ECO:0000256" key="4">
    <source>
        <dbReference type="ARBA" id="ARBA00022989"/>
    </source>
</evidence>
<proteinExistence type="inferred from homology"/>
<dbReference type="PANTHER" id="PTHR32001:SF1">
    <property type="entry name" value="KERATINOCYTE-ASSOCIATED PROTEIN 2"/>
    <property type="match status" value="1"/>
</dbReference>
<dbReference type="Pfam" id="PF09775">
    <property type="entry name" value="Keratin_assoc"/>
    <property type="match status" value="1"/>
</dbReference>
<reference evidence="7" key="2">
    <citation type="submission" date="2022-01" db="EMBL/GenBank/DDBJ databases">
        <authorList>
            <person name="Hirooka S."/>
            <person name="Miyagishima S.Y."/>
        </authorList>
    </citation>
    <scope>NUCLEOTIDE SEQUENCE</scope>
    <source>
        <strain evidence="7">NBRC 102759</strain>
    </source>
</reference>
<feature type="transmembrane region" description="Helical" evidence="6">
    <location>
        <begin position="76"/>
        <end position="106"/>
    </location>
</feature>
<evidence type="ECO:0000313" key="9">
    <source>
        <dbReference type="Proteomes" id="UP001061958"/>
    </source>
</evidence>
<gene>
    <name evidence="7" type="ORF">GpartN1_g1015.t1</name>
    <name evidence="8" type="ORF">GpartN1_g5185.t1</name>
</gene>
<evidence type="ECO:0000256" key="3">
    <source>
        <dbReference type="ARBA" id="ARBA00022692"/>
    </source>
</evidence>
<comment type="similarity">
    <text evidence="2">Belongs to the KRTCAP2 family.</text>
</comment>
<keyword evidence="3 6" id="KW-0812">Transmembrane</keyword>
<name>A0A9C7PRP5_9RHOD</name>
<comment type="caution">
    <text evidence="7">The sequence shown here is derived from an EMBL/GenBank/DDBJ whole genome shotgun (WGS) entry which is preliminary data.</text>
</comment>
<keyword evidence="9" id="KW-1185">Reference proteome</keyword>
<comment type="subcellular location">
    <subcellularLocation>
        <location evidence="1">Membrane</location>
        <topology evidence="1">Multi-pass membrane protein</topology>
    </subcellularLocation>
</comment>
<evidence type="ECO:0000313" key="7">
    <source>
        <dbReference type="EMBL" id="GJQ09224.1"/>
    </source>
</evidence>
<dbReference type="InterPro" id="IPR018614">
    <property type="entry name" value="KRTCAP2"/>
</dbReference>
<evidence type="ECO:0000256" key="1">
    <source>
        <dbReference type="ARBA" id="ARBA00004141"/>
    </source>
</evidence>